<dbReference type="Proteomes" id="UP000050795">
    <property type="component" value="Unassembled WGS sequence"/>
</dbReference>
<dbReference type="WBParaSite" id="TREG1_133540.1">
    <property type="protein sequence ID" value="TREG1_133540.1"/>
    <property type="gene ID" value="TREG1_133540"/>
</dbReference>
<reference evidence="1" key="1">
    <citation type="submission" date="2022-06" db="EMBL/GenBank/DDBJ databases">
        <authorList>
            <person name="Berger JAMES D."/>
            <person name="Berger JAMES D."/>
        </authorList>
    </citation>
    <scope>NUCLEOTIDE SEQUENCE [LARGE SCALE GENOMIC DNA]</scope>
</reference>
<reference evidence="2" key="2">
    <citation type="submission" date="2023-11" db="UniProtKB">
        <authorList>
            <consortium name="WormBaseParasite"/>
        </authorList>
    </citation>
    <scope>IDENTIFICATION</scope>
</reference>
<evidence type="ECO:0000313" key="2">
    <source>
        <dbReference type="WBParaSite" id="TREG1_133540.1"/>
    </source>
</evidence>
<dbReference type="GO" id="GO:0016020">
    <property type="term" value="C:membrane"/>
    <property type="evidence" value="ECO:0007669"/>
    <property type="project" value="TreeGrafter"/>
</dbReference>
<dbReference type="AlphaFoldDB" id="A0AA85J755"/>
<dbReference type="InterPro" id="IPR026620">
    <property type="entry name" value="TMEM177"/>
</dbReference>
<protein>
    <recommendedName>
        <fullName evidence="3">Transmembrane protein 177</fullName>
    </recommendedName>
</protein>
<name>A0AA85J755_TRIRE</name>
<sequence>MNKFSIFLAKHSQKLALLCATTAYSLAYYAQPYYEVITRWSLTKFDIAWEAKPSERILRVIKETCSHFNMTDYQKLQLDIFLTPMDESLVLGSLTSPNGYAFIGLPYFFGYENSLEIPLDSLDFYRPYFPYGPFSKISRERMDLMIIPESALKFLIAREIVRLQATTSTGLKLPLSARGQSLLTVGGVIGSLYLSYQTIFLLNRLMKLPLRVSSPSRLLIYTLLPLFGVFLQHQIILAWRRHCCLRVDQIVSSLGESYRQGGLAYYDWRLRWNHFWAERQSEYKERKKSLRKGDHTAKFDPVAQYQSENEQSTEKKDKIDYHLPQLENSAFEPLNQNGIANTDEPKSIYRRTNRFTDTGNELWAGDGDGVGFGWTGILTIGMMPRIVSGFFKLFSSPATSRQRYTQLTTTEA</sequence>
<proteinExistence type="predicted"/>
<keyword evidence="1" id="KW-1185">Reference proteome</keyword>
<evidence type="ECO:0008006" key="3">
    <source>
        <dbReference type="Google" id="ProtNLM"/>
    </source>
</evidence>
<dbReference type="PANTHER" id="PTHR21824:SF4">
    <property type="entry name" value="TRANSMEMBRANE PROTEIN 177"/>
    <property type="match status" value="1"/>
</dbReference>
<accession>A0AA85J755</accession>
<organism evidence="1 2">
    <name type="scientific">Trichobilharzia regenti</name>
    <name type="common">Nasal bird schistosome</name>
    <dbReference type="NCBI Taxonomy" id="157069"/>
    <lineage>
        <taxon>Eukaryota</taxon>
        <taxon>Metazoa</taxon>
        <taxon>Spiralia</taxon>
        <taxon>Lophotrochozoa</taxon>
        <taxon>Platyhelminthes</taxon>
        <taxon>Trematoda</taxon>
        <taxon>Digenea</taxon>
        <taxon>Strigeidida</taxon>
        <taxon>Schistosomatoidea</taxon>
        <taxon>Schistosomatidae</taxon>
        <taxon>Trichobilharzia</taxon>
    </lineage>
</organism>
<evidence type="ECO:0000313" key="1">
    <source>
        <dbReference type="Proteomes" id="UP000050795"/>
    </source>
</evidence>
<dbReference type="PANTHER" id="PTHR21824">
    <property type="entry name" value="TRANSMEMBRANE PROTEIN 177"/>
    <property type="match status" value="1"/>
</dbReference>